<name>A0AAD7GBI5_MYCRO</name>
<reference evidence="1" key="1">
    <citation type="submission" date="2023-03" db="EMBL/GenBank/DDBJ databases">
        <title>Massive genome expansion in bonnet fungi (Mycena s.s.) driven by repeated elements and novel gene families across ecological guilds.</title>
        <authorList>
            <consortium name="Lawrence Berkeley National Laboratory"/>
            <person name="Harder C.B."/>
            <person name="Miyauchi S."/>
            <person name="Viragh M."/>
            <person name="Kuo A."/>
            <person name="Thoen E."/>
            <person name="Andreopoulos B."/>
            <person name="Lu D."/>
            <person name="Skrede I."/>
            <person name="Drula E."/>
            <person name="Henrissat B."/>
            <person name="Morin E."/>
            <person name="Kohler A."/>
            <person name="Barry K."/>
            <person name="LaButti K."/>
            <person name="Morin E."/>
            <person name="Salamov A."/>
            <person name="Lipzen A."/>
            <person name="Mereny Z."/>
            <person name="Hegedus B."/>
            <person name="Baldrian P."/>
            <person name="Stursova M."/>
            <person name="Weitz H."/>
            <person name="Taylor A."/>
            <person name="Grigoriev I.V."/>
            <person name="Nagy L.G."/>
            <person name="Martin F."/>
            <person name="Kauserud H."/>
        </authorList>
    </citation>
    <scope>NUCLEOTIDE SEQUENCE</scope>
    <source>
        <strain evidence="1">CBHHK067</strain>
    </source>
</reference>
<comment type="caution">
    <text evidence="1">The sequence shown here is derived from an EMBL/GenBank/DDBJ whole genome shotgun (WGS) entry which is preliminary data.</text>
</comment>
<accession>A0AAD7GBI5</accession>
<dbReference type="AlphaFoldDB" id="A0AAD7GBI5"/>
<proteinExistence type="predicted"/>
<dbReference type="Proteomes" id="UP001221757">
    <property type="component" value="Unassembled WGS sequence"/>
</dbReference>
<evidence type="ECO:0000313" key="2">
    <source>
        <dbReference type="Proteomes" id="UP001221757"/>
    </source>
</evidence>
<organism evidence="1 2">
    <name type="scientific">Mycena rosella</name>
    <name type="common">Pink bonnet</name>
    <name type="synonym">Agaricus rosellus</name>
    <dbReference type="NCBI Taxonomy" id="1033263"/>
    <lineage>
        <taxon>Eukaryota</taxon>
        <taxon>Fungi</taxon>
        <taxon>Dikarya</taxon>
        <taxon>Basidiomycota</taxon>
        <taxon>Agaricomycotina</taxon>
        <taxon>Agaricomycetes</taxon>
        <taxon>Agaricomycetidae</taxon>
        <taxon>Agaricales</taxon>
        <taxon>Marasmiineae</taxon>
        <taxon>Mycenaceae</taxon>
        <taxon>Mycena</taxon>
    </lineage>
</organism>
<protein>
    <submittedName>
        <fullName evidence="1">Uncharacterized protein</fullName>
    </submittedName>
</protein>
<evidence type="ECO:0000313" key="1">
    <source>
        <dbReference type="EMBL" id="KAJ7673539.1"/>
    </source>
</evidence>
<keyword evidence="2" id="KW-1185">Reference proteome</keyword>
<sequence length="113" mass="12514">MTGSLQIPWYTSFGALTTLSVFCRLGRAPILRGHNCAHRIHTVDMVACDCRTFAVVTSVRLAAATAKYSRRWSPPPPDGMHLEDEETIATAHPKSCCSSCCEQTRTRNCCLRL</sequence>
<dbReference type="EMBL" id="JARKIE010000161">
    <property type="protein sequence ID" value="KAJ7673539.1"/>
    <property type="molecule type" value="Genomic_DNA"/>
</dbReference>
<gene>
    <name evidence="1" type="ORF">B0H17DRAFT_1140873</name>
</gene>